<keyword evidence="2" id="KW-0132">Cell division</keyword>
<dbReference type="Pfam" id="PF12894">
    <property type="entry name" value="ANAPC4_WD40"/>
    <property type="match status" value="1"/>
</dbReference>
<feature type="signal peptide" evidence="8">
    <location>
        <begin position="1"/>
        <end position="20"/>
    </location>
</feature>
<dbReference type="InterPro" id="IPR036322">
    <property type="entry name" value="WD40_repeat_dom_sf"/>
</dbReference>
<keyword evidence="4" id="KW-0677">Repeat</keyword>
<dbReference type="PROSITE" id="PS51473">
    <property type="entry name" value="GNK2"/>
    <property type="match status" value="1"/>
</dbReference>
<organism evidence="10 11">
    <name type="scientific">Dendrobium thyrsiflorum</name>
    <name type="common">Pinecone-like raceme dendrobium</name>
    <name type="synonym">Orchid</name>
    <dbReference type="NCBI Taxonomy" id="117978"/>
    <lineage>
        <taxon>Eukaryota</taxon>
        <taxon>Viridiplantae</taxon>
        <taxon>Streptophyta</taxon>
        <taxon>Embryophyta</taxon>
        <taxon>Tracheophyta</taxon>
        <taxon>Spermatophyta</taxon>
        <taxon>Magnoliopsida</taxon>
        <taxon>Liliopsida</taxon>
        <taxon>Asparagales</taxon>
        <taxon>Orchidaceae</taxon>
        <taxon>Epidendroideae</taxon>
        <taxon>Malaxideae</taxon>
        <taxon>Dendrobiinae</taxon>
        <taxon>Dendrobium</taxon>
    </lineage>
</organism>
<comment type="caution">
    <text evidence="10">The sequence shown here is derived from an EMBL/GenBank/DDBJ whole genome shotgun (WGS) entry which is preliminary data.</text>
</comment>
<keyword evidence="1" id="KW-0853">WD repeat</keyword>
<dbReference type="PANTHER" id="PTHR19918:SF8">
    <property type="entry name" value="FI02843P"/>
    <property type="match status" value="1"/>
</dbReference>
<dbReference type="InterPro" id="IPR002902">
    <property type="entry name" value="GNK2"/>
</dbReference>
<dbReference type="InterPro" id="IPR024977">
    <property type="entry name" value="Apc4-like_WD40_dom"/>
</dbReference>
<evidence type="ECO:0000256" key="1">
    <source>
        <dbReference type="ARBA" id="ARBA00022574"/>
    </source>
</evidence>
<dbReference type="Pfam" id="PF01657">
    <property type="entry name" value="Stress-antifung"/>
    <property type="match status" value="1"/>
</dbReference>
<sequence>MLLLPCLSFYLVIFVSFVATQYFSEDIPYFIYCSDDNFTSPGHYEDNLHVLLRRLAKWTDTWSLYRREVSGNSPTLEIFGLAQCRPHISIDVCDKCLNHSASVIIANSSGNCGRRRSAIVRFDLCVLRYSDHRFYGLPEQKPFRFIPTKSLIVTTDGINDVARDQLRSVLSKAAMDDSRFAERITKDSVGQLIITTAWCTMDLFSSDCLQCLRKAEESFPNGKSWGIVASVSCESGIKILLAGPIFRRSTTSVGIRAWSLRRTMDCRRRSTVDDDRSRRWVVDDDRYPRRWAVDDDRSRIAFYQAQSKASLDRIDNNLRSIDKNLRYIRRMRMSSATSSPSLISSASRDRKQFCRQPAVAEDYPPLKLPLRWRDPPPFQHPSPPDSPAFRKPQRNITIELVQQSQSKPSTTVAEVTNSAIDTPHGYSPLPLFSCDPKPTPTSVRTSLPLPLPTPLSSHYSTPEPTLESVEPLSSCKISSDNYHASPNPPHLYSSPSCESSESHPSQYTRCSSITSVNGSSNVDLDFSDVFTNNDELNNHSKNFCNSEKSVAAAHECKVCNDAKENTEVVSPTKEAYPISEVAASNQNKITKSKRFIPPSAERTLDAPYLVDDFYLNLLDWRSINVLSIALGNIVYLWNSSEGSISELVTVEDDLGPLTSVNWAPDGQHLAIGLNNSEVQLGDSSSARLLRTLKEIHRSHVGTLAWNNNILTTGGIRNVFITGVQMLDVKSTDKANPTPCSQAARRNVADDFSQLGVDDFLAEIDLIFQDNSMTTSETLDGHPLGKATSPHFTLQDYRIWDTSGSSIAFILEELISALTVGESVAQNIHNDAKSKLSFPKDSFIDSFEMHNLRTIEKQEVLFVFVHIRLDDVFLIKAWQSGVAFHPLRLVAFQNDLMDPRCKVFDPGGLIIISTSIFLSIMHLDGVELF</sequence>
<proteinExistence type="predicted"/>
<evidence type="ECO:0000256" key="4">
    <source>
        <dbReference type="ARBA" id="ARBA00022737"/>
    </source>
</evidence>
<dbReference type="GO" id="GO:0051301">
    <property type="term" value="P:cell division"/>
    <property type="evidence" value="ECO:0007669"/>
    <property type="project" value="UniProtKB-KW"/>
</dbReference>
<evidence type="ECO:0000256" key="8">
    <source>
        <dbReference type="SAM" id="SignalP"/>
    </source>
</evidence>
<evidence type="ECO:0000313" key="11">
    <source>
        <dbReference type="Proteomes" id="UP001552299"/>
    </source>
</evidence>
<evidence type="ECO:0000256" key="3">
    <source>
        <dbReference type="ARBA" id="ARBA00022729"/>
    </source>
</evidence>
<gene>
    <name evidence="10" type="ORF">M5K25_002287</name>
</gene>
<dbReference type="InterPro" id="IPR038408">
    <property type="entry name" value="GNK2_sf"/>
</dbReference>
<feature type="compositionally biased region" description="Low complexity" evidence="7">
    <location>
        <begin position="440"/>
        <end position="449"/>
    </location>
</feature>
<evidence type="ECO:0000256" key="7">
    <source>
        <dbReference type="SAM" id="MobiDB-lite"/>
    </source>
</evidence>
<feature type="chain" id="PRO_5044760982" description="Gnk2-homologous domain-containing protein" evidence="8">
    <location>
        <begin position="21"/>
        <end position="928"/>
    </location>
</feature>
<accession>A0ABD0VT20</accession>
<feature type="region of interest" description="Disordered" evidence="7">
    <location>
        <begin position="338"/>
        <end position="358"/>
    </location>
</feature>
<dbReference type="EMBL" id="JANQDX010000002">
    <property type="protein sequence ID" value="KAL0928051.1"/>
    <property type="molecule type" value="Genomic_DNA"/>
</dbReference>
<reference evidence="10 11" key="1">
    <citation type="journal article" date="2024" name="Plant Biotechnol. J.">
        <title>Dendrobium thyrsiflorum genome and its molecular insights into genes involved in important horticultural traits.</title>
        <authorList>
            <person name="Chen B."/>
            <person name="Wang J.Y."/>
            <person name="Zheng P.J."/>
            <person name="Li K.L."/>
            <person name="Liang Y.M."/>
            <person name="Chen X.F."/>
            <person name="Zhang C."/>
            <person name="Zhao X."/>
            <person name="He X."/>
            <person name="Zhang G.Q."/>
            <person name="Liu Z.J."/>
            <person name="Xu Q."/>
        </authorList>
    </citation>
    <scope>NUCLEOTIDE SEQUENCE [LARGE SCALE GENOMIC DNA]</scope>
    <source>
        <strain evidence="10">GZMU011</strain>
    </source>
</reference>
<feature type="region of interest" description="Disordered" evidence="7">
    <location>
        <begin position="370"/>
        <end position="390"/>
    </location>
</feature>
<protein>
    <recommendedName>
        <fullName evidence="9">Gnk2-homologous domain-containing protein</fullName>
    </recommendedName>
</protein>
<evidence type="ECO:0000313" key="10">
    <source>
        <dbReference type="EMBL" id="KAL0928051.1"/>
    </source>
</evidence>
<evidence type="ECO:0000259" key="9">
    <source>
        <dbReference type="PROSITE" id="PS51473"/>
    </source>
</evidence>
<keyword evidence="5" id="KW-0498">Mitosis</keyword>
<dbReference type="SUPFAM" id="SSF50978">
    <property type="entry name" value="WD40 repeat-like"/>
    <property type="match status" value="1"/>
</dbReference>
<keyword evidence="6" id="KW-0131">Cell cycle</keyword>
<dbReference type="Gene3D" id="3.30.430.20">
    <property type="entry name" value="Gnk2 domain, C-X8-C-X2-C motif"/>
    <property type="match status" value="2"/>
</dbReference>
<keyword evidence="11" id="KW-1185">Reference proteome</keyword>
<keyword evidence="3 8" id="KW-0732">Signal</keyword>
<evidence type="ECO:0000256" key="5">
    <source>
        <dbReference type="ARBA" id="ARBA00022776"/>
    </source>
</evidence>
<dbReference type="Gene3D" id="2.130.10.10">
    <property type="entry name" value="YVTN repeat-like/Quinoprotein amine dehydrogenase"/>
    <property type="match status" value="1"/>
</dbReference>
<dbReference type="Proteomes" id="UP001552299">
    <property type="component" value="Unassembled WGS sequence"/>
</dbReference>
<dbReference type="PANTHER" id="PTHR19918">
    <property type="entry name" value="CELL DIVISION CYCLE 20 CDC20 FIZZY -RELATED"/>
    <property type="match status" value="1"/>
</dbReference>
<feature type="region of interest" description="Disordered" evidence="7">
    <location>
        <begin position="430"/>
        <end position="449"/>
    </location>
</feature>
<dbReference type="AlphaFoldDB" id="A0ABD0VT20"/>
<name>A0ABD0VT20_DENTH</name>
<dbReference type="InterPro" id="IPR033010">
    <property type="entry name" value="Cdc20/Fizzy"/>
</dbReference>
<evidence type="ECO:0000256" key="2">
    <source>
        <dbReference type="ARBA" id="ARBA00022618"/>
    </source>
</evidence>
<feature type="domain" description="Gnk2-homologous" evidence="9">
    <location>
        <begin position="26"/>
        <end position="134"/>
    </location>
</feature>
<dbReference type="InterPro" id="IPR015943">
    <property type="entry name" value="WD40/YVTN_repeat-like_dom_sf"/>
</dbReference>
<feature type="compositionally biased region" description="Pro residues" evidence="7">
    <location>
        <begin position="375"/>
        <end position="386"/>
    </location>
</feature>
<dbReference type="CDD" id="cd23509">
    <property type="entry name" value="Gnk2-like"/>
    <property type="match status" value="1"/>
</dbReference>
<evidence type="ECO:0000256" key="6">
    <source>
        <dbReference type="ARBA" id="ARBA00023306"/>
    </source>
</evidence>